<evidence type="ECO:0000256" key="1">
    <source>
        <dbReference type="ARBA" id="ARBA00005715"/>
    </source>
</evidence>
<evidence type="ECO:0000259" key="13">
    <source>
        <dbReference type="Pfam" id="PF07005"/>
    </source>
</evidence>
<evidence type="ECO:0000256" key="12">
    <source>
        <dbReference type="ARBA" id="ARBA00041377"/>
    </source>
</evidence>
<dbReference type="RefSeq" id="WP_307360861.1">
    <property type="nucleotide sequence ID" value="NZ_JAUSXK010000001.1"/>
</dbReference>
<accession>A0ABU0P9Z1</accession>
<dbReference type="Proteomes" id="UP001239085">
    <property type="component" value="Unassembled WGS sequence"/>
</dbReference>
<name>A0ABU0P9Z1_9MICO</name>
<keyword evidence="6" id="KW-0119">Carbohydrate metabolism</keyword>
<evidence type="ECO:0000259" key="14">
    <source>
        <dbReference type="Pfam" id="PF17042"/>
    </source>
</evidence>
<comment type="catalytic activity">
    <reaction evidence="7">
        <text>3-dehydro-L-erythronate + ATP = 3-dehydro-4-O-phospho-L-erythronate + ADP + H(+)</text>
        <dbReference type="Rhea" id="RHEA:52552"/>
        <dbReference type="ChEBI" id="CHEBI:15378"/>
        <dbReference type="ChEBI" id="CHEBI:30616"/>
        <dbReference type="ChEBI" id="CHEBI:136592"/>
        <dbReference type="ChEBI" id="CHEBI:136670"/>
        <dbReference type="ChEBI" id="CHEBI:456216"/>
        <dbReference type="EC" id="2.7.1.217"/>
    </reaction>
</comment>
<keyword evidence="2 15" id="KW-0808">Transferase</keyword>
<dbReference type="InterPro" id="IPR042213">
    <property type="entry name" value="NBD_C_sf"/>
</dbReference>
<dbReference type="InterPro" id="IPR031475">
    <property type="entry name" value="NBD_C"/>
</dbReference>
<comment type="catalytic activity">
    <reaction evidence="8">
        <text>3-dehydro-D-erythronate + ATP = 3-dehydro-4-O-phospho-D-erythronate + ADP + H(+)</text>
        <dbReference type="Rhea" id="RHEA:52556"/>
        <dbReference type="ChEBI" id="CHEBI:15378"/>
        <dbReference type="ChEBI" id="CHEBI:30616"/>
        <dbReference type="ChEBI" id="CHEBI:57958"/>
        <dbReference type="ChEBI" id="CHEBI:136593"/>
        <dbReference type="ChEBI" id="CHEBI:456216"/>
        <dbReference type="EC" id="2.7.1.217"/>
    </reaction>
</comment>
<protein>
    <recommendedName>
        <fullName evidence="11">3-oxo-tetronate kinase</fullName>
        <ecNumber evidence="10">2.7.1.217</ecNumber>
    </recommendedName>
    <alternativeName>
        <fullName evidence="12">3-dehydrotetronate 4-kinase</fullName>
    </alternativeName>
</protein>
<comment type="similarity">
    <text evidence="1">Belongs to the four-carbon acid sugar kinase family.</text>
</comment>
<evidence type="ECO:0000256" key="6">
    <source>
        <dbReference type="ARBA" id="ARBA00023277"/>
    </source>
</evidence>
<keyword evidence="5" id="KW-0067">ATP-binding</keyword>
<keyword evidence="16" id="KW-1185">Reference proteome</keyword>
<dbReference type="InterPro" id="IPR010737">
    <property type="entry name" value="4-carb_acid_sugar_kinase_N"/>
</dbReference>
<dbReference type="Gene3D" id="3.40.980.20">
    <property type="entry name" value="Four-carbon acid sugar kinase, nucleotide binding domain"/>
    <property type="match status" value="1"/>
</dbReference>
<sequence length="407" mass="42493">MLGAIADDFTGATDLATMLRRSGHSVAVVIEDGDTTGLGDVDAVVIALKTRTARPDAAVASSLAALRALRGLGATRFYVKYCSTFDSTDEGNIGPILDAVTEELGAARCVVVPALPANGRTVYLGHLFVGSDLLEHSSMRQHPLTPMTRSRVADILRPQTDEAVDEVFHAVVRQGADAIRRALDASSCRYTVIDAIDEDDLAVIAAATTDDVVVSGGSGLALGLHGPGRRSDVWSPPQPGRGVVLCGSVSRATLAQLDVAAQSQPVRQIDLEQALADPDRAITELADWVLTQDAGAHPVVCAARNRSDVRSEQGGIDVAPVVERVLAGVARKLVADGRVTAMIVAGGETSGAVVRELDVQSLRIGPELAPGVCWSTADAGGRRIALALKSGNFGDEDLFVAAWKELA</sequence>
<feature type="domain" description="Four-carbon acid sugar kinase nucleotide binding" evidence="14">
    <location>
        <begin position="243"/>
        <end position="399"/>
    </location>
</feature>
<organism evidence="15 16">
    <name type="scientific">Microbacterium murale</name>
    <dbReference type="NCBI Taxonomy" id="1081040"/>
    <lineage>
        <taxon>Bacteria</taxon>
        <taxon>Bacillati</taxon>
        <taxon>Actinomycetota</taxon>
        <taxon>Actinomycetes</taxon>
        <taxon>Micrococcales</taxon>
        <taxon>Microbacteriaceae</taxon>
        <taxon>Microbacterium</taxon>
    </lineage>
</organism>
<dbReference type="NCBIfam" id="NF043035">
    <property type="entry name" value="OxoTetrKin"/>
    <property type="match status" value="1"/>
</dbReference>
<evidence type="ECO:0000313" key="16">
    <source>
        <dbReference type="Proteomes" id="UP001239085"/>
    </source>
</evidence>
<dbReference type="Gene3D" id="3.40.50.10840">
    <property type="entry name" value="Putative sugar-binding, N-terminal domain"/>
    <property type="match status" value="1"/>
</dbReference>
<keyword evidence="4" id="KW-0418">Kinase</keyword>
<gene>
    <name evidence="15" type="ORF">QFZ46_001942</name>
</gene>
<dbReference type="InterPro" id="IPR050007">
    <property type="entry name" value="OtnK"/>
</dbReference>
<evidence type="ECO:0000256" key="9">
    <source>
        <dbReference type="ARBA" id="ARBA00037335"/>
    </source>
</evidence>
<dbReference type="Pfam" id="PF07005">
    <property type="entry name" value="SBD_N"/>
    <property type="match status" value="1"/>
</dbReference>
<feature type="domain" description="Four-carbon acid sugar kinase N-terminal" evidence="13">
    <location>
        <begin position="2"/>
        <end position="223"/>
    </location>
</feature>
<evidence type="ECO:0000313" key="15">
    <source>
        <dbReference type="EMBL" id="MDQ0643782.1"/>
    </source>
</evidence>
<dbReference type="EMBL" id="JAUSXK010000001">
    <property type="protein sequence ID" value="MDQ0643782.1"/>
    <property type="molecule type" value="Genomic_DNA"/>
</dbReference>
<evidence type="ECO:0000256" key="8">
    <source>
        <dbReference type="ARBA" id="ARBA00036346"/>
    </source>
</evidence>
<evidence type="ECO:0000256" key="3">
    <source>
        <dbReference type="ARBA" id="ARBA00022741"/>
    </source>
</evidence>
<proteinExistence type="inferred from homology"/>
<evidence type="ECO:0000256" key="11">
    <source>
        <dbReference type="ARBA" id="ARBA00039461"/>
    </source>
</evidence>
<dbReference type="InterPro" id="IPR037051">
    <property type="entry name" value="4-carb_acid_sugar_kinase_N_sf"/>
</dbReference>
<dbReference type="EC" id="2.7.1.217" evidence="10"/>
<comment type="caution">
    <text evidence="15">The sequence shown here is derived from an EMBL/GenBank/DDBJ whole genome shotgun (WGS) entry which is preliminary data.</text>
</comment>
<dbReference type="Pfam" id="PF17042">
    <property type="entry name" value="NBD_C"/>
    <property type="match status" value="1"/>
</dbReference>
<evidence type="ECO:0000256" key="10">
    <source>
        <dbReference type="ARBA" id="ARBA00039095"/>
    </source>
</evidence>
<dbReference type="GO" id="GO:0016740">
    <property type="term" value="F:transferase activity"/>
    <property type="evidence" value="ECO:0007669"/>
    <property type="project" value="UniProtKB-KW"/>
</dbReference>
<evidence type="ECO:0000256" key="2">
    <source>
        <dbReference type="ARBA" id="ARBA00022679"/>
    </source>
</evidence>
<evidence type="ECO:0000256" key="5">
    <source>
        <dbReference type="ARBA" id="ARBA00022840"/>
    </source>
</evidence>
<evidence type="ECO:0000256" key="4">
    <source>
        <dbReference type="ARBA" id="ARBA00022777"/>
    </source>
</evidence>
<reference evidence="15 16" key="1">
    <citation type="submission" date="2023-07" db="EMBL/GenBank/DDBJ databases">
        <title>Comparative genomics of wheat-associated soil bacteria to identify genetic determinants of phenazine resistance.</title>
        <authorList>
            <person name="Mouncey N."/>
        </authorList>
    </citation>
    <scope>NUCLEOTIDE SEQUENCE [LARGE SCALE GENOMIC DNA]</scope>
    <source>
        <strain evidence="15 16">W2I7</strain>
    </source>
</reference>
<evidence type="ECO:0000256" key="7">
    <source>
        <dbReference type="ARBA" id="ARBA00035898"/>
    </source>
</evidence>
<dbReference type="SUPFAM" id="SSF142764">
    <property type="entry name" value="YgbK-like"/>
    <property type="match status" value="1"/>
</dbReference>
<keyword evidence="3" id="KW-0547">Nucleotide-binding</keyword>
<comment type="function">
    <text evidence="9">Catalyzes the ATP-dependent phosphorylation of 3-oxo-tetronate to 3-oxo-tetronate 4-phosphate.</text>
</comment>